<accession>A0A183AP45</accession>
<evidence type="ECO:0000313" key="2">
    <source>
        <dbReference type="EMBL" id="VDP84097.1"/>
    </source>
</evidence>
<reference evidence="4" key="1">
    <citation type="submission" date="2016-06" db="UniProtKB">
        <authorList>
            <consortium name="WormBaseParasite"/>
        </authorList>
    </citation>
    <scope>IDENTIFICATION</scope>
</reference>
<evidence type="ECO:0000313" key="3">
    <source>
        <dbReference type="Proteomes" id="UP000272942"/>
    </source>
</evidence>
<dbReference type="Pfam" id="PF24102">
    <property type="entry name" value="FLAD1_M"/>
    <property type="match status" value="1"/>
</dbReference>
<proteinExistence type="predicted"/>
<reference evidence="2 3" key="2">
    <citation type="submission" date="2018-11" db="EMBL/GenBank/DDBJ databases">
        <authorList>
            <consortium name="Pathogen Informatics"/>
        </authorList>
    </citation>
    <scope>NUCLEOTIDE SEQUENCE [LARGE SCALE GENOMIC DNA]</scope>
    <source>
        <strain evidence="2 3">Egypt</strain>
    </source>
</reference>
<evidence type="ECO:0000259" key="1">
    <source>
        <dbReference type="Pfam" id="PF24102"/>
    </source>
</evidence>
<dbReference type="EMBL" id="UZAN01046387">
    <property type="protein sequence ID" value="VDP84097.1"/>
    <property type="molecule type" value="Genomic_DNA"/>
</dbReference>
<protein>
    <submittedName>
        <fullName evidence="4">HEPN domain-containing protein</fullName>
    </submittedName>
</protein>
<sequence>MQEHLRDTRVKFYTRSIYVTRNETEIAGFLTTLAEKFVQDVSVGSYPAFHNSYYRVLVTLDSQCPKALEEAHQEALVHFGSDVTNYEPNPVRNAAEYVYRLATKSTDLGKRVSEAIQTIESALDRYT</sequence>
<evidence type="ECO:0000313" key="4">
    <source>
        <dbReference type="WBParaSite" id="ECPE_0000875601-mRNA-1"/>
    </source>
</evidence>
<dbReference type="Proteomes" id="UP000272942">
    <property type="component" value="Unassembled WGS sequence"/>
</dbReference>
<dbReference type="AlphaFoldDB" id="A0A183AP45"/>
<dbReference type="WBParaSite" id="ECPE_0000875601-mRNA-1">
    <property type="protein sequence ID" value="ECPE_0000875601-mRNA-1"/>
    <property type="gene ID" value="ECPE_0000875601"/>
</dbReference>
<name>A0A183AP45_9TREM</name>
<gene>
    <name evidence="2" type="ORF">ECPE_LOCUS8730</name>
</gene>
<keyword evidence="3" id="KW-1185">Reference proteome</keyword>
<dbReference type="OrthoDB" id="270728at2759"/>
<feature type="domain" description="FAD synthase middle" evidence="1">
    <location>
        <begin position="11"/>
        <end position="83"/>
    </location>
</feature>
<organism evidence="4">
    <name type="scientific">Echinostoma caproni</name>
    <dbReference type="NCBI Taxonomy" id="27848"/>
    <lineage>
        <taxon>Eukaryota</taxon>
        <taxon>Metazoa</taxon>
        <taxon>Spiralia</taxon>
        <taxon>Lophotrochozoa</taxon>
        <taxon>Platyhelminthes</taxon>
        <taxon>Trematoda</taxon>
        <taxon>Digenea</taxon>
        <taxon>Plagiorchiida</taxon>
        <taxon>Echinostomata</taxon>
        <taxon>Echinostomatoidea</taxon>
        <taxon>Echinostomatidae</taxon>
        <taxon>Echinostoma</taxon>
    </lineage>
</organism>
<dbReference type="InterPro" id="IPR056596">
    <property type="entry name" value="FLAD1_M"/>
</dbReference>